<feature type="region of interest" description="Disordered" evidence="7">
    <location>
        <begin position="32"/>
        <end position="67"/>
    </location>
</feature>
<comment type="caution">
    <text evidence="8">The sequence shown here is derived from an EMBL/GenBank/DDBJ whole genome shotgun (WGS) entry which is preliminary data.</text>
</comment>
<keyword evidence="5" id="KW-0966">Cell projection</keyword>
<evidence type="ECO:0000313" key="8">
    <source>
        <dbReference type="EMBL" id="KAF0726591.1"/>
    </source>
</evidence>
<evidence type="ECO:0000256" key="3">
    <source>
        <dbReference type="ARBA" id="ARBA00022490"/>
    </source>
</evidence>
<dbReference type="GO" id="GO:0005856">
    <property type="term" value="C:cytoskeleton"/>
    <property type="evidence" value="ECO:0007669"/>
    <property type="project" value="UniProtKB-SubCell"/>
</dbReference>
<evidence type="ECO:0000256" key="7">
    <source>
        <dbReference type="SAM" id="MobiDB-lite"/>
    </source>
</evidence>
<evidence type="ECO:0000256" key="2">
    <source>
        <dbReference type="ARBA" id="ARBA00004245"/>
    </source>
</evidence>
<dbReference type="PANTHER" id="PTHR33865:SF3">
    <property type="entry name" value="PROTEIN FAM183B"/>
    <property type="match status" value="1"/>
</dbReference>
<evidence type="ECO:0000256" key="5">
    <source>
        <dbReference type="ARBA" id="ARBA00023273"/>
    </source>
</evidence>
<evidence type="ECO:0000256" key="1">
    <source>
        <dbReference type="ARBA" id="ARBA00004138"/>
    </source>
</evidence>
<comment type="similarity">
    <text evidence="6">Belongs to the CFAP144 family.</text>
</comment>
<keyword evidence="3" id="KW-0963">Cytoplasm</keyword>
<dbReference type="VEuPathDB" id="FungiDB:AeMF1_004096"/>
<gene>
    <name evidence="8" type="ORF">Ae201684_015213</name>
</gene>
<evidence type="ECO:0000256" key="4">
    <source>
        <dbReference type="ARBA" id="ARBA00023212"/>
    </source>
</evidence>
<sequence length="150" mass="16902">MADKPRVVVKCDEVSKNQIWREHLKKELLMEGPSTPFQFNPKTLSSVTPKPTSMKPSDFSKAEPQDSANSIANEVEAKVKQNVKKPQEISEIPMTEAQKIGWAHEHAWKHGRGAVNKRWYRGRGSTDVTDFAENYVTMAGCSPFADKSTR</sequence>
<evidence type="ECO:0000313" key="9">
    <source>
        <dbReference type="Proteomes" id="UP000481153"/>
    </source>
</evidence>
<dbReference type="Proteomes" id="UP000481153">
    <property type="component" value="Unassembled WGS sequence"/>
</dbReference>
<dbReference type="InterPro" id="IPR029214">
    <property type="entry name" value="CFAP144"/>
</dbReference>
<dbReference type="GO" id="GO:0097546">
    <property type="term" value="C:ciliary base"/>
    <property type="evidence" value="ECO:0007669"/>
    <property type="project" value="TreeGrafter"/>
</dbReference>
<feature type="compositionally biased region" description="Polar residues" evidence="7">
    <location>
        <begin position="35"/>
        <end position="55"/>
    </location>
</feature>
<evidence type="ECO:0000256" key="6">
    <source>
        <dbReference type="ARBA" id="ARBA00034777"/>
    </source>
</evidence>
<protein>
    <submittedName>
        <fullName evidence="8">Uncharacterized protein</fullName>
    </submittedName>
</protein>
<accession>A0A6G0WHD9</accession>
<proteinExistence type="inferred from homology"/>
<keyword evidence="4" id="KW-0206">Cytoskeleton</keyword>
<dbReference type="PANTHER" id="PTHR33865">
    <property type="entry name" value="PROTEIN FAM183B"/>
    <property type="match status" value="1"/>
</dbReference>
<organism evidence="8 9">
    <name type="scientific">Aphanomyces euteiches</name>
    <dbReference type="NCBI Taxonomy" id="100861"/>
    <lineage>
        <taxon>Eukaryota</taxon>
        <taxon>Sar</taxon>
        <taxon>Stramenopiles</taxon>
        <taxon>Oomycota</taxon>
        <taxon>Saprolegniomycetes</taxon>
        <taxon>Saprolegniales</taxon>
        <taxon>Verrucalvaceae</taxon>
        <taxon>Aphanomyces</taxon>
    </lineage>
</organism>
<comment type="subcellular location">
    <subcellularLocation>
        <location evidence="1">Cell projection</location>
        <location evidence="1">Cilium</location>
    </subcellularLocation>
    <subcellularLocation>
        <location evidence="2">Cytoplasm</location>
        <location evidence="2">Cytoskeleton</location>
    </subcellularLocation>
</comment>
<dbReference type="Pfam" id="PF14886">
    <property type="entry name" value="FAM183"/>
    <property type="match status" value="1"/>
</dbReference>
<dbReference type="AlphaFoldDB" id="A0A6G0WHD9"/>
<keyword evidence="9" id="KW-1185">Reference proteome</keyword>
<dbReference type="EMBL" id="VJMJ01000213">
    <property type="protein sequence ID" value="KAF0726591.1"/>
    <property type="molecule type" value="Genomic_DNA"/>
</dbReference>
<reference evidence="8 9" key="1">
    <citation type="submission" date="2019-07" db="EMBL/GenBank/DDBJ databases">
        <title>Genomics analysis of Aphanomyces spp. identifies a new class of oomycete effector associated with host adaptation.</title>
        <authorList>
            <person name="Gaulin E."/>
        </authorList>
    </citation>
    <scope>NUCLEOTIDE SEQUENCE [LARGE SCALE GENOMIC DNA]</scope>
    <source>
        <strain evidence="8 9">ATCC 201684</strain>
    </source>
</reference>
<name>A0A6G0WHD9_9STRA</name>